<evidence type="ECO:0000256" key="1">
    <source>
        <dbReference type="SAM" id="MobiDB-lite"/>
    </source>
</evidence>
<name>A0A8X6HFG5_TRICU</name>
<dbReference type="AlphaFoldDB" id="A0A8X6HFG5"/>
<gene>
    <name evidence="3" type="primary">BIW11_01757</name>
    <name evidence="3" type="ORF">TNCT_346471</name>
</gene>
<proteinExistence type="predicted"/>
<sequence length="249" mass="28991">MQMLHTNTNLLIMQWCMAKVMLILNFPEPLRSEQSSLLHQLCLTYNTREGAVQTNERLRLVTGKVSVSYNTVKSALTGLHERYESSKAERNVFRRYALLKGIVKEVIQLDAQYWLLLDVPKQDKQEQVNAYVLRACAVLEKASDTRPQGETSKSQAAQQAEEEAREKERKARLEAATVQQIEEENTLLINDLYRLLKKYANLRLVVHTLHLSYRAARMYPIFPRYNMLKDMIKDVLRDPSYMEVCHEES</sequence>
<accession>A0A8X6HFG5</accession>
<evidence type="ECO:0000313" key="3">
    <source>
        <dbReference type="EMBL" id="GFR22634.1"/>
    </source>
</evidence>
<feature type="signal peptide" evidence="2">
    <location>
        <begin position="1"/>
        <end position="18"/>
    </location>
</feature>
<dbReference type="PANTHER" id="PTHR21010">
    <property type="entry name" value="AGAP001581-PA"/>
    <property type="match status" value="1"/>
</dbReference>
<evidence type="ECO:0000256" key="2">
    <source>
        <dbReference type="SAM" id="SignalP"/>
    </source>
</evidence>
<protein>
    <submittedName>
        <fullName evidence="3">Uncharacterized protein</fullName>
    </submittedName>
</protein>
<keyword evidence="4" id="KW-1185">Reference proteome</keyword>
<dbReference type="PANTHER" id="PTHR21010:SF3">
    <property type="entry name" value="DAXX"/>
    <property type="match status" value="1"/>
</dbReference>
<keyword evidence="2" id="KW-0732">Signal</keyword>
<organism evidence="3 4">
    <name type="scientific">Trichonephila clavata</name>
    <name type="common">Joro spider</name>
    <name type="synonym">Nephila clavata</name>
    <dbReference type="NCBI Taxonomy" id="2740835"/>
    <lineage>
        <taxon>Eukaryota</taxon>
        <taxon>Metazoa</taxon>
        <taxon>Ecdysozoa</taxon>
        <taxon>Arthropoda</taxon>
        <taxon>Chelicerata</taxon>
        <taxon>Arachnida</taxon>
        <taxon>Araneae</taxon>
        <taxon>Araneomorphae</taxon>
        <taxon>Entelegynae</taxon>
        <taxon>Araneoidea</taxon>
        <taxon>Nephilidae</taxon>
        <taxon>Trichonephila</taxon>
    </lineage>
</organism>
<dbReference type="Proteomes" id="UP000887116">
    <property type="component" value="Unassembled WGS sequence"/>
</dbReference>
<reference evidence="3" key="1">
    <citation type="submission" date="2020-07" db="EMBL/GenBank/DDBJ databases">
        <title>Multicomponent nature underlies the extraordinary mechanical properties of spider dragline silk.</title>
        <authorList>
            <person name="Kono N."/>
            <person name="Nakamura H."/>
            <person name="Mori M."/>
            <person name="Yoshida Y."/>
            <person name="Ohtoshi R."/>
            <person name="Malay A.D."/>
            <person name="Moran D.A.P."/>
            <person name="Tomita M."/>
            <person name="Numata K."/>
            <person name="Arakawa K."/>
        </authorList>
    </citation>
    <scope>NUCLEOTIDE SEQUENCE</scope>
</reference>
<evidence type="ECO:0000313" key="4">
    <source>
        <dbReference type="Proteomes" id="UP000887116"/>
    </source>
</evidence>
<dbReference type="OrthoDB" id="6422019at2759"/>
<dbReference type="EMBL" id="BMAO01028183">
    <property type="protein sequence ID" value="GFR22634.1"/>
    <property type="molecule type" value="Genomic_DNA"/>
</dbReference>
<feature type="region of interest" description="Disordered" evidence="1">
    <location>
        <begin position="144"/>
        <end position="169"/>
    </location>
</feature>
<feature type="compositionally biased region" description="Low complexity" evidence="1">
    <location>
        <begin position="150"/>
        <end position="159"/>
    </location>
</feature>
<comment type="caution">
    <text evidence="3">The sequence shown here is derived from an EMBL/GenBank/DDBJ whole genome shotgun (WGS) entry which is preliminary data.</text>
</comment>
<feature type="chain" id="PRO_5036505467" evidence="2">
    <location>
        <begin position="19"/>
        <end position="249"/>
    </location>
</feature>